<feature type="chain" id="PRO_5028975075" description="ATP synthase subunit a" evidence="13">
    <location>
        <begin position="28"/>
        <end position="363"/>
    </location>
</feature>
<dbReference type="InterPro" id="IPR035908">
    <property type="entry name" value="F0_ATP_A_sf"/>
</dbReference>
<evidence type="ECO:0000256" key="7">
    <source>
        <dbReference type="ARBA" id="ARBA00022989"/>
    </source>
</evidence>
<dbReference type="PANTHER" id="PTHR11410:SF0">
    <property type="entry name" value="ATP SYNTHASE SUBUNIT A"/>
    <property type="match status" value="1"/>
</dbReference>
<keyword evidence="9 11" id="KW-0472">Membrane</keyword>
<evidence type="ECO:0000256" key="8">
    <source>
        <dbReference type="ARBA" id="ARBA00023065"/>
    </source>
</evidence>
<proteinExistence type="inferred from homology"/>
<keyword evidence="8 11" id="KW-0406">Ion transport</keyword>
<feature type="transmembrane region" description="Helical" evidence="11">
    <location>
        <begin position="299"/>
        <end position="316"/>
    </location>
</feature>
<dbReference type="SUPFAM" id="SSF81336">
    <property type="entry name" value="F1F0 ATP synthase subunit A"/>
    <property type="match status" value="1"/>
</dbReference>
<dbReference type="Gene3D" id="1.20.120.220">
    <property type="entry name" value="ATP synthase, F0 complex, subunit A"/>
    <property type="match status" value="1"/>
</dbReference>
<comment type="subcellular location">
    <subcellularLocation>
        <location evidence="11 12">Cell membrane</location>
        <topology evidence="11 12">Multi-pass membrane protein</topology>
    </subcellularLocation>
    <subcellularLocation>
        <location evidence="1">Membrane</location>
        <topology evidence="1">Multi-pass membrane protein</topology>
    </subcellularLocation>
</comment>
<feature type="signal peptide" evidence="13">
    <location>
        <begin position="1"/>
        <end position="27"/>
    </location>
</feature>
<evidence type="ECO:0000256" key="13">
    <source>
        <dbReference type="SAM" id="SignalP"/>
    </source>
</evidence>
<keyword evidence="4 11" id="KW-0138">CF(0)</keyword>
<sequence>MKTTYFTAIKNLILGVFFILVASTAFGASNASPEGSEEDKPFDTKELIFHHIKDSHSFHIAGDLSVSLPVILFTDKGLVTFMSGEFHHDVDGEVIVERKGLKFVNLHEKIYQLNEGETEVKFDAEHHATNAERPLNFSITKNVFSMFLSLFIILTIFLLSARSYKKSNNNLPSGIGKFMEPIILFIRDEVAIPNIGEKKYMKYMPFLLTLFFFIWINNVIGLIPVFPFSSNLSGNIAFTVTLALFTFIITLFSSKKYYWKHMLWMPGLPVPMKLFLAPIEFMGMFIKPIALTIRLFANITAGHIIVLSLISLTFIFKNYIVGAGSVLFVVFISVIEVLVVAIQAYIFTMLSALYFGQALEEEH</sequence>
<feature type="transmembrane region" description="Helical" evidence="11">
    <location>
        <begin position="232"/>
        <end position="253"/>
    </location>
</feature>
<keyword evidence="13" id="KW-0732">Signal</keyword>
<dbReference type="Pfam" id="PF00119">
    <property type="entry name" value="ATP-synt_A"/>
    <property type="match status" value="1"/>
</dbReference>
<evidence type="ECO:0000256" key="11">
    <source>
        <dbReference type="HAMAP-Rule" id="MF_01393"/>
    </source>
</evidence>
<dbReference type="GO" id="GO:0045259">
    <property type="term" value="C:proton-transporting ATP synthase complex"/>
    <property type="evidence" value="ECO:0007669"/>
    <property type="project" value="UniProtKB-KW"/>
</dbReference>
<accession>A0A7G8PSZ3</accession>
<gene>
    <name evidence="11" type="primary">atpB</name>
    <name evidence="14" type="ORF">ALE3EI_0884</name>
</gene>
<evidence type="ECO:0000256" key="2">
    <source>
        <dbReference type="ARBA" id="ARBA00006810"/>
    </source>
</evidence>
<evidence type="ECO:0000313" key="14">
    <source>
        <dbReference type="EMBL" id="QNJ97459.1"/>
    </source>
</evidence>
<dbReference type="PROSITE" id="PS00449">
    <property type="entry name" value="ATPASE_A"/>
    <property type="match status" value="1"/>
</dbReference>
<organism evidence="14 15">
    <name type="scientific">Constantimarinum furrinae</name>
    <dbReference type="NCBI Taxonomy" id="2562285"/>
    <lineage>
        <taxon>Bacteria</taxon>
        <taxon>Pseudomonadati</taxon>
        <taxon>Bacteroidota</taxon>
        <taxon>Flavobacteriia</taxon>
        <taxon>Flavobacteriales</taxon>
        <taxon>Flavobacteriaceae</taxon>
        <taxon>Altibacter/Constantimarinum group</taxon>
        <taxon>Constantimarinum</taxon>
    </lineage>
</organism>
<dbReference type="KEGG" id="alti:ALE3EI_0884"/>
<dbReference type="Proteomes" id="UP000515514">
    <property type="component" value="Chromosome"/>
</dbReference>
<evidence type="ECO:0000256" key="9">
    <source>
        <dbReference type="ARBA" id="ARBA00023136"/>
    </source>
</evidence>
<evidence type="ECO:0000256" key="1">
    <source>
        <dbReference type="ARBA" id="ARBA00004141"/>
    </source>
</evidence>
<reference evidence="14 15" key="1">
    <citation type="submission" date="2020-04" db="EMBL/GenBank/DDBJ databases">
        <title>Genome sequence of Altibacter aquimarinus strain ALE3EI.</title>
        <authorList>
            <person name="Oh H.-M."/>
            <person name="Jang D."/>
        </authorList>
    </citation>
    <scope>NUCLEOTIDE SEQUENCE [LARGE SCALE GENOMIC DNA]</scope>
    <source>
        <strain evidence="14 15">ALE3EI</strain>
    </source>
</reference>
<comment type="function">
    <text evidence="11 12">Key component of the proton channel; it plays a direct role in the translocation of protons across the membrane.</text>
</comment>
<dbReference type="PANTHER" id="PTHR11410">
    <property type="entry name" value="ATP SYNTHASE SUBUNIT A"/>
    <property type="match status" value="1"/>
</dbReference>
<evidence type="ECO:0000256" key="4">
    <source>
        <dbReference type="ARBA" id="ARBA00022547"/>
    </source>
</evidence>
<keyword evidence="15" id="KW-1185">Reference proteome</keyword>
<dbReference type="EMBL" id="CP052909">
    <property type="protein sequence ID" value="QNJ97459.1"/>
    <property type="molecule type" value="Genomic_DNA"/>
</dbReference>
<dbReference type="CDD" id="cd00310">
    <property type="entry name" value="ATP-synt_Fo_a_6"/>
    <property type="match status" value="1"/>
</dbReference>
<evidence type="ECO:0000256" key="12">
    <source>
        <dbReference type="RuleBase" id="RU000483"/>
    </source>
</evidence>
<dbReference type="PRINTS" id="PR00123">
    <property type="entry name" value="ATPASEA"/>
</dbReference>
<feature type="transmembrane region" description="Helical" evidence="11">
    <location>
        <begin position="206"/>
        <end position="226"/>
    </location>
</feature>
<feature type="transmembrane region" description="Helical" evidence="11">
    <location>
        <begin position="143"/>
        <end position="161"/>
    </location>
</feature>
<keyword evidence="10 11" id="KW-0066">ATP synthesis</keyword>
<keyword evidence="3 11" id="KW-0813">Transport</keyword>
<dbReference type="InterPro" id="IPR000568">
    <property type="entry name" value="ATP_synth_F0_asu"/>
</dbReference>
<dbReference type="HAMAP" id="MF_01393">
    <property type="entry name" value="ATP_synth_a_bact"/>
    <property type="match status" value="1"/>
</dbReference>
<protein>
    <recommendedName>
        <fullName evidence="11 12">ATP synthase subunit a</fullName>
    </recommendedName>
    <alternativeName>
        <fullName evidence="11">ATP synthase F0 sector subunit a</fullName>
    </alternativeName>
    <alternativeName>
        <fullName evidence="11">F-ATPase subunit 6</fullName>
    </alternativeName>
</protein>
<evidence type="ECO:0000256" key="6">
    <source>
        <dbReference type="ARBA" id="ARBA00022781"/>
    </source>
</evidence>
<dbReference type="AlphaFoldDB" id="A0A7G8PSZ3"/>
<dbReference type="GO" id="GO:0005886">
    <property type="term" value="C:plasma membrane"/>
    <property type="evidence" value="ECO:0007669"/>
    <property type="project" value="UniProtKB-SubCell"/>
</dbReference>
<keyword evidence="5 11" id="KW-0812">Transmembrane</keyword>
<name>A0A7G8PSZ3_9FLAO</name>
<keyword evidence="11" id="KW-1003">Cell membrane</keyword>
<comment type="similarity">
    <text evidence="2 11 12">Belongs to the ATPase A chain family.</text>
</comment>
<keyword evidence="6 11" id="KW-0375">Hydrogen ion transport</keyword>
<dbReference type="GO" id="GO:0046933">
    <property type="term" value="F:proton-transporting ATP synthase activity, rotational mechanism"/>
    <property type="evidence" value="ECO:0007669"/>
    <property type="project" value="UniProtKB-UniRule"/>
</dbReference>
<feature type="transmembrane region" description="Helical" evidence="11">
    <location>
        <begin position="328"/>
        <end position="355"/>
    </location>
</feature>
<evidence type="ECO:0000256" key="5">
    <source>
        <dbReference type="ARBA" id="ARBA00022692"/>
    </source>
</evidence>
<dbReference type="RefSeq" id="WP_233279998.1">
    <property type="nucleotide sequence ID" value="NZ_CP052909.1"/>
</dbReference>
<dbReference type="InterPro" id="IPR045083">
    <property type="entry name" value="ATP_synth_F0_asu_bact/mt"/>
</dbReference>
<dbReference type="InterPro" id="IPR023011">
    <property type="entry name" value="ATP_synth_F0_asu_AS"/>
</dbReference>
<dbReference type="NCBIfam" id="TIGR01131">
    <property type="entry name" value="ATP_synt_6_or_A"/>
    <property type="match status" value="1"/>
</dbReference>
<evidence type="ECO:0000256" key="10">
    <source>
        <dbReference type="ARBA" id="ARBA00023310"/>
    </source>
</evidence>
<evidence type="ECO:0000256" key="3">
    <source>
        <dbReference type="ARBA" id="ARBA00022448"/>
    </source>
</evidence>
<evidence type="ECO:0000313" key="15">
    <source>
        <dbReference type="Proteomes" id="UP000515514"/>
    </source>
</evidence>
<keyword evidence="7 11" id="KW-1133">Transmembrane helix</keyword>